<dbReference type="EMBL" id="AFOJ01000002">
    <property type="protein sequence ID" value="EGM53061.1"/>
    <property type="molecule type" value="Genomic_DNA"/>
</dbReference>
<dbReference type="RefSeq" id="WP_003693847.1">
    <property type="nucleotide sequence ID" value="NZ_AFOJ01000002.1"/>
</dbReference>
<dbReference type="InterPro" id="IPR004352">
    <property type="entry name" value="GH114_TIM-barrel"/>
</dbReference>
<keyword evidence="2" id="KW-0808">Transferase</keyword>
<accession>F7QXQ3</accession>
<sequence>MVVDAYLNIGSLENSQPYYKRYEDVLLDRYDGWPDEHWADVTKEKWQRLVVQDRARVYKERGFESLFIDNADVYCRYHMSEVYQSLKSMLASLKRQGFKLIVNGGDVFVSETLKDGSAKKLYDGVNQEDVFTTYDFNKKKYGRQTKKNTDYYERYLKQAKKAGLDVYIVEYRAGRELSKKIDAYCERHGYKWYNADGIKLN</sequence>
<dbReference type="Pfam" id="PF03537">
    <property type="entry name" value="Glyco_hydro_114"/>
    <property type="match status" value="1"/>
</dbReference>
<reference evidence="2 3" key="1">
    <citation type="journal article" date="2011" name="J. Bacteriol.">
        <title>Genome Sequence of Lactobacillus ruminis SPM0211, Isolated from a Fecal Sample from a Healthy Korean.</title>
        <authorList>
            <person name="Lee S."/>
            <person name="Cho Y.J."/>
            <person name="Lee A.H."/>
            <person name="Chun J."/>
            <person name="Ha N.J."/>
            <person name="Ko G."/>
        </authorList>
    </citation>
    <scope>NUCLEOTIDE SEQUENCE [LARGE SCALE GENOMIC DNA]</scope>
    <source>
        <strain evidence="2 3">SPM0211</strain>
    </source>
</reference>
<proteinExistence type="predicted"/>
<dbReference type="Gene3D" id="3.20.20.70">
    <property type="entry name" value="Aldolase class I"/>
    <property type="match status" value="1"/>
</dbReference>
<evidence type="ECO:0000313" key="2">
    <source>
        <dbReference type="EMBL" id="EGM53061.1"/>
    </source>
</evidence>
<dbReference type="PANTHER" id="PTHR35882:SF2">
    <property type="entry name" value="PELA"/>
    <property type="match status" value="1"/>
</dbReference>
<gene>
    <name evidence="2" type="ORF">LRU_00197</name>
</gene>
<evidence type="ECO:0000259" key="1">
    <source>
        <dbReference type="Pfam" id="PF03537"/>
    </source>
</evidence>
<dbReference type="Proteomes" id="UP000002971">
    <property type="component" value="Unassembled WGS sequence"/>
</dbReference>
<feature type="domain" description="Glycoside-hydrolase family GH114 TIM-barrel" evidence="1">
    <location>
        <begin position="5"/>
        <end position="187"/>
    </location>
</feature>
<organism evidence="2 3">
    <name type="scientific">Ligilactobacillus ruminis SPM0211</name>
    <dbReference type="NCBI Taxonomy" id="1040964"/>
    <lineage>
        <taxon>Bacteria</taxon>
        <taxon>Bacillati</taxon>
        <taxon>Bacillota</taxon>
        <taxon>Bacilli</taxon>
        <taxon>Lactobacillales</taxon>
        <taxon>Lactobacillaceae</taxon>
        <taxon>Ligilactobacillus</taxon>
    </lineage>
</organism>
<evidence type="ECO:0000313" key="3">
    <source>
        <dbReference type="Proteomes" id="UP000002971"/>
    </source>
</evidence>
<comment type="caution">
    <text evidence="2">The sequence shown here is derived from an EMBL/GenBank/DDBJ whole genome shotgun (WGS) entry which is preliminary data.</text>
</comment>
<name>F7QXQ3_9LACO</name>
<dbReference type="PANTHER" id="PTHR35882">
    <property type="entry name" value="PELA"/>
    <property type="match status" value="1"/>
</dbReference>
<dbReference type="InterPro" id="IPR013785">
    <property type="entry name" value="Aldolase_TIM"/>
</dbReference>
<dbReference type="GO" id="GO:0016740">
    <property type="term" value="F:transferase activity"/>
    <property type="evidence" value="ECO:0007669"/>
    <property type="project" value="UniProtKB-KW"/>
</dbReference>
<dbReference type="SUPFAM" id="SSF51445">
    <property type="entry name" value="(Trans)glycosidases"/>
    <property type="match status" value="1"/>
</dbReference>
<dbReference type="InterPro" id="IPR017853">
    <property type="entry name" value="GH"/>
</dbReference>
<protein>
    <submittedName>
        <fullName evidence="2">Glucanotransferase</fullName>
    </submittedName>
</protein>
<dbReference type="AlphaFoldDB" id="F7QXQ3"/>